<protein>
    <submittedName>
        <fullName evidence="13">Uncharacterized protein</fullName>
    </submittedName>
</protein>
<dbReference type="InterPro" id="IPR036736">
    <property type="entry name" value="ACP-like_sf"/>
</dbReference>
<evidence type="ECO:0000256" key="4">
    <source>
        <dbReference type="ARBA" id="ARBA00022857"/>
    </source>
</evidence>
<dbReference type="InterPro" id="IPR013968">
    <property type="entry name" value="PKS_KR"/>
</dbReference>
<dbReference type="Pfam" id="PF02801">
    <property type="entry name" value="Ketoacyl-synt_C"/>
    <property type="match status" value="1"/>
</dbReference>
<dbReference type="InterPro" id="IPR014043">
    <property type="entry name" value="Acyl_transferase_dom"/>
</dbReference>
<dbReference type="InterPro" id="IPR011032">
    <property type="entry name" value="GroES-like_sf"/>
</dbReference>
<dbReference type="PANTHER" id="PTHR43775">
    <property type="entry name" value="FATTY ACID SYNTHASE"/>
    <property type="match status" value="1"/>
</dbReference>
<dbReference type="SUPFAM" id="SSF50129">
    <property type="entry name" value="GroES-like"/>
    <property type="match status" value="1"/>
</dbReference>
<keyword evidence="14" id="KW-1185">Reference proteome</keyword>
<dbReference type="InterPro" id="IPR049552">
    <property type="entry name" value="PKS_DH_N"/>
</dbReference>
<dbReference type="Pfam" id="PF00107">
    <property type="entry name" value="ADH_zinc_N"/>
    <property type="match status" value="1"/>
</dbReference>
<feature type="region of interest" description="N-terminal hotdog fold" evidence="8">
    <location>
        <begin position="951"/>
        <end position="1088"/>
    </location>
</feature>
<keyword evidence="6" id="KW-0511">Multifunctional enzyme</keyword>
<dbReference type="Gene3D" id="3.10.129.110">
    <property type="entry name" value="Polyketide synthase dehydratase"/>
    <property type="match status" value="1"/>
</dbReference>
<keyword evidence="3" id="KW-0808">Transferase</keyword>
<evidence type="ECO:0000313" key="14">
    <source>
        <dbReference type="Proteomes" id="UP000283895"/>
    </source>
</evidence>
<dbReference type="InterPro" id="IPR016039">
    <property type="entry name" value="Thiolase-like"/>
</dbReference>
<dbReference type="InterPro" id="IPR013149">
    <property type="entry name" value="ADH-like_C"/>
</dbReference>
<proteinExistence type="predicted"/>
<feature type="region of interest" description="Disordered" evidence="9">
    <location>
        <begin position="2096"/>
        <end position="2122"/>
    </location>
</feature>
<dbReference type="PANTHER" id="PTHR43775:SF29">
    <property type="entry name" value="ASPERFURANONE POLYKETIDE SYNTHASE AFOG-RELATED"/>
    <property type="match status" value="1"/>
</dbReference>
<feature type="compositionally biased region" description="Low complexity" evidence="9">
    <location>
        <begin position="2100"/>
        <end position="2122"/>
    </location>
</feature>
<dbReference type="CDD" id="cd05274">
    <property type="entry name" value="KR_FAS_SDR_x"/>
    <property type="match status" value="1"/>
</dbReference>
<evidence type="ECO:0000313" key="13">
    <source>
        <dbReference type="EMBL" id="ROV95406.1"/>
    </source>
</evidence>
<dbReference type="InterPro" id="IPR020807">
    <property type="entry name" value="PKS_DH"/>
</dbReference>
<dbReference type="Pfam" id="PF00550">
    <property type="entry name" value="PP-binding"/>
    <property type="match status" value="1"/>
</dbReference>
<feature type="domain" description="Carrier" evidence="10">
    <location>
        <begin position="2142"/>
        <end position="2219"/>
    </location>
</feature>
<dbReference type="OrthoDB" id="329835at2759"/>
<dbReference type="SUPFAM" id="SSF55048">
    <property type="entry name" value="Probable ACP-binding domain of malonyl-CoA ACP transacylase"/>
    <property type="match status" value="1"/>
</dbReference>
<name>A0A423VWD4_9PEZI</name>
<dbReference type="Pfam" id="PF16197">
    <property type="entry name" value="KAsynt_C_assoc"/>
    <property type="match status" value="1"/>
</dbReference>
<evidence type="ECO:0000256" key="2">
    <source>
        <dbReference type="ARBA" id="ARBA00022553"/>
    </source>
</evidence>
<evidence type="ECO:0000259" key="11">
    <source>
        <dbReference type="PROSITE" id="PS52004"/>
    </source>
</evidence>
<evidence type="ECO:0000256" key="8">
    <source>
        <dbReference type="PROSITE-ProRule" id="PRU01363"/>
    </source>
</evidence>
<dbReference type="SUPFAM" id="SSF51735">
    <property type="entry name" value="NAD(P)-binding Rossmann-fold domains"/>
    <property type="match status" value="2"/>
</dbReference>
<dbReference type="SMART" id="SM00825">
    <property type="entry name" value="PKS_KS"/>
    <property type="match status" value="1"/>
</dbReference>
<dbReference type="InterPro" id="IPR001227">
    <property type="entry name" value="Ac_transferase_dom_sf"/>
</dbReference>
<sequence length="2224" mass="241154">MAQSMDPPIDPQPDAVMPIAIIGMACRFPGDGENVESLFEMLKKGDNAWSEFPADRVNIDGFYHPSGNRQGSIGFRGAHFLKDDIKAFDAQFFNISQTEAQAIDPQQRILLEVTYQALENAGYSKESLDLSETSVNVGTFVKDYEQVVLRDADWAPQYAATGTGAAILSNRISYQFNLRGPSQTVDTGCSASLVGVHNGCQDLRTGRANLAIAAGVGMILTPATMMPMTALNFLGKNGKCFTFTNKAEGYGRGEGVGVVVLKRLDDAIRDNDTIRAVIRGSRVNQDGRTPGITMPSTAAQLSNIKAVYKEAGLDVDQTAYVECHGTGTPAGDPKESFAVSQAFCEKRDADRPIFIGSIKPNIGHLEGAAGVAGLIKAVLAVERGQIPKNLYFDPSIGNPDIKFDEWKVKVPTSLTPWPMDGLRRASVNCFGFGGTNAHLILDDAGTYLSQRSLAANHRSVATTAASIGSTKKQKTFPTTQVILISSHERDGIARIASGHAPFIATHSSDAHILANYAYTMSRRSSLEFKAVVVTHSASDLAEKLAHPENLSVHRFLATADESAPKMAMVFCGQGAQWHAMGRELMEFEPFSNSLVGASKYLSKIVGSDFDLLQELRHDDPAMSRINEPKFAQPATTAVQVALVDLLKASQICPRAVVGHSSGEIAAAYAAGFITREDAWLIAFRRGEHAHSLQYLYPGVKGRMMAVGLSAVQAQEYICRVRPGSVVVACENSPVSVTISGNEEQILEIAQMMASDGVFHKLLAVTTAYHSHHMRLVEDSYLQSLDGVKPITNSQGPRMFSSVTGEEITASEVDPGYWAKNLISPVLFNQAFTAMYKAMKPKFVVEISPAVTLNRPVQEIMKAMAPSKATKGLACLPLLKRNTHASTTALEALGEIWACGHPADFSWVWRSKEGFLPQLLVDLPPYPFNHSKAYWFESHLGVALRLRKHGREDLIGAPLAESSPQDPRWRGFFRLEENPWLADHQVQKTIIYPAAGLLIMALEAARQCSDPQLLVNTYQICNFNIAKPVIIPSGQHGLEHVLNAKLLKIPSPDTTHGMAVYSFSLMTKTEHGPWQENADGQFKILYCGRASDESTEHNVHQRRDCQNTYLQLRNDCTQVINPRALYEKLDGIGMNYGPLFQNITALAHNQNSCTSVVRIPDTKSKMPAQFEYDHLIHPATLDAMFQTVFAIGDDSMVPSCIRQISFSPAMLRGAGAKFHGYATAHLKGFREAIADIVMSDETFSKPMVVVKGMEFIKLASSDGSGYLPSNRQLCSEIVWKELQPVVPHVGNTFEVNNGAPTILLLPDGDVSEMTRLLAQRLTLPNVEHIRLSQLTVQHASKFCISVIEIDRAMIFNMAPKAFDTIKMLLKATPGLLWVTTGAQKTVEMPLMAPFHGLARTIRSEDASRRIVTLDLGASWSLADAGMSASGIQVVFNKSFVKPDLVEVPEVEYSLRDSKLFGARLYPLQTVNNVIEKGHGNVVHIETMSLDEVEEPMKLAVGKIGDIDSTYFEADATANTHLGEHEVRIAVESTNLYQLDLETILGRSSEGQLGVDVIGTVAETGASVTDLPVGTLVVALAKDTLRTSVTVDRISVHQLHDRAIVRGLSPAALVAAYYRLNNIGGLSSGDTVFIHCAASPFGDAAIRVAKMLGATIFAGASTAAHYSVLNEYYGVPMEQIVDMTNDGFPDQLMHLTAGNGVDYVFSPSPDHLEQSAQCVADNGHIFLLSNATMSKAVITPRHANVSVHKFDLFQVAKKRPQVIAKAWAEVLQLVSSGQLGLPSPCLVREERVEYLDQLWESMATEPGRHLYTVTFTDNSVIRVGKNPLTPINLDPNGTYVLVGGLGGLGKAVAGLMADRGARNLLFLSRSGAKNPEDFTFLQSLADRGVNALALPVDVCNEDNLRQALAHTNMPVIKGAVQCAAVIADAVWDTMSYENWTAATRPKMLGSWNLHNVLPENMDFFIFLSSASGVIGNRGQANYAAGNCFQDALARHRTHLGMKNSVSIDLGPVMGAGMLENDEKTLAILKASGFFMVMLDNFLFLVERAMVGGGDNLHLPPQIVTGVGTGGLILQNQVSDPYWTETKMFEVLNQVDLPNLQPSDSSSSPGSSQSQQSSSSSTAISSQGSGKVLVMALRSADSPDAAAEAMLAGCIEYLSASLGMQPEDMDADKSLTAYGVDSLVTSSFRSWIFKNAGVKVNDMEVIGAASIMELARGIAEKGGYGCV</sequence>
<evidence type="ECO:0000256" key="7">
    <source>
        <dbReference type="ARBA" id="ARBA00023315"/>
    </source>
</evidence>
<evidence type="ECO:0000259" key="10">
    <source>
        <dbReference type="PROSITE" id="PS50075"/>
    </source>
</evidence>
<dbReference type="SMART" id="SM00827">
    <property type="entry name" value="PKS_AT"/>
    <property type="match status" value="1"/>
</dbReference>
<dbReference type="SUPFAM" id="SSF53901">
    <property type="entry name" value="Thiolase-like"/>
    <property type="match status" value="1"/>
</dbReference>
<dbReference type="GO" id="GO:0004312">
    <property type="term" value="F:fatty acid synthase activity"/>
    <property type="evidence" value="ECO:0007669"/>
    <property type="project" value="TreeGrafter"/>
</dbReference>
<keyword evidence="5" id="KW-0560">Oxidoreductase</keyword>
<dbReference type="Gene3D" id="3.90.180.10">
    <property type="entry name" value="Medium-chain alcohol dehydrogenases, catalytic domain"/>
    <property type="match status" value="1"/>
</dbReference>
<feature type="domain" description="Ketosynthase family 3 (KS3)" evidence="11">
    <location>
        <begin position="16"/>
        <end position="443"/>
    </location>
</feature>
<dbReference type="SUPFAM" id="SSF47336">
    <property type="entry name" value="ACP-like"/>
    <property type="match status" value="1"/>
</dbReference>
<dbReference type="GO" id="GO:0031177">
    <property type="term" value="F:phosphopantetheine binding"/>
    <property type="evidence" value="ECO:0007669"/>
    <property type="project" value="InterPro"/>
</dbReference>
<dbReference type="InterPro" id="IPR020843">
    <property type="entry name" value="ER"/>
</dbReference>
<feature type="active site" description="Proton acceptor; for dehydratase activity" evidence="8">
    <location>
        <position position="983"/>
    </location>
</feature>
<dbReference type="InterPro" id="IPR014031">
    <property type="entry name" value="Ketoacyl_synth_C"/>
</dbReference>
<dbReference type="Gene3D" id="3.40.50.720">
    <property type="entry name" value="NAD(P)-binding Rossmann-like Domain"/>
    <property type="match status" value="1"/>
</dbReference>
<evidence type="ECO:0000256" key="3">
    <source>
        <dbReference type="ARBA" id="ARBA00022679"/>
    </source>
</evidence>
<dbReference type="GO" id="GO:0004315">
    <property type="term" value="F:3-oxoacyl-[acyl-carrier-protein] synthase activity"/>
    <property type="evidence" value="ECO:0007669"/>
    <property type="project" value="InterPro"/>
</dbReference>
<dbReference type="Pfam" id="PF08240">
    <property type="entry name" value="ADH_N"/>
    <property type="match status" value="1"/>
</dbReference>
<dbReference type="InterPro" id="IPR016035">
    <property type="entry name" value="Acyl_Trfase/lysoPLipase"/>
</dbReference>
<organism evidence="13 14">
    <name type="scientific">Cytospora schulzeri</name>
    <dbReference type="NCBI Taxonomy" id="448051"/>
    <lineage>
        <taxon>Eukaryota</taxon>
        <taxon>Fungi</taxon>
        <taxon>Dikarya</taxon>
        <taxon>Ascomycota</taxon>
        <taxon>Pezizomycotina</taxon>
        <taxon>Sordariomycetes</taxon>
        <taxon>Sordariomycetidae</taxon>
        <taxon>Diaporthales</taxon>
        <taxon>Cytosporaceae</taxon>
        <taxon>Cytospora</taxon>
    </lineage>
</organism>
<dbReference type="InterPro" id="IPR050091">
    <property type="entry name" value="PKS_NRPS_Biosynth_Enz"/>
</dbReference>
<evidence type="ECO:0000256" key="6">
    <source>
        <dbReference type="ARBA" id="ARBA00023268"/>
    </source>
</evidence>
<dbReference type="InterPro" id="IPR020841">
    <property type="entry name" value="PKS_Beta-ketoAc_synthase_dom"/>
</dbReference>
<dbReference type="InterPro" id="IPR013154">
    <property type="entry name" value="ADH-like_N"/>
</dbReference>
<dbReference type="InterPro" id="IPR049551">
    <property type="entry name" value="PKS_DH_C"/>
</dbReference>
<dbReference type="InterPro" id="IPR016036">
    <property type="entry name" value="Malonyl_transacylase_ACP-bd"/>
</dbReference>
<evidence type="ECO:0000259" key="12">
    <source>
        <dbReference type="PROSITE" id="PS52019"/>
    </source>
</evidence>
<dbReference type="Proteomes" id="UP000283895">
    <property type="component" value="Unassembled WGS sequence"/>
</dbReference>
<dbReference type="Pfam" id="PF21089">
    <property type="entry name" value="PKS_DH_N"/>
    <property type="match status" value="1"/>
</dbReference>
<feature type="region of interest" description="C-terminal hotdog fold" evidence="8">
    <location>
        <begin position="1116"/>
        <end position="1263"/>
    </location>
</feature>
<keyword evidence="7" id="KW-0012">Acyltransferase</keyword>
<dbReference type="InterPro" id="IPR014030">
    <property type="entry name" value="Ketoacyl_synth_N"/>
</dbReference>
<evidence type="ECO:0000256" key="1">
    <source>
        <dbReference type="ARBA" id="ARBA00022450"/>
    </source>
</evidence>
<dbReference type="PROSITE" id="PS52019">
    <property type="entry name" value="PKS_MFAS_DH"/>
    <property type="match status" value="1"/>
</dbReference>
<reference evidence="13 14" key="1">
    <citation type="submission" date="2015-09" db="EMBL/GenBank/DDBJ databases">
        <title>Host preference determinants of Valsa canker pathogens revealed by comparative genomics.</title>
        <authorList>
            <person name="Yin Z."/>
            <person name="Huang L."/>
        </authorList>
    </citation>
    <scope>NUCLEOTIDE SEQUENCE [LARGE SCALE GENOMIC DNA]</scope>
    <source>
        <strain evidence="13 14">03-1</strain>
    </source>
</reference>
<dbReference type="SMART" id="SM00822">
    <property type="entry name" value="PKS_KR"/>
    <property type="match status" value="1"/>
</dbReference>
<dbReference type="SMART" id="SM00829">
    <property type="entry name" value="PKS_ER"/>
    <property type="match status" value="1"/>
</dbReference>
<dbReference type="SMART" id="SM00823">
    <property type="entry name" value="PKS_PP"/>
    <property type="match status" value="1"/>
</dbReference>
<dbReference type="PROSITE" id="PS00606">
    <property type="entry name" value="KS3_1"/>
    <property type="match status" value="1"/>
</dbReference>
<dbReference type="GO" id="GO:0006633">
    <property type="term" value="P:fatty acid biosynthetic process"/>
    <property type="evidence" value="ECO:0007669"/>
    <property type="project" value="InterPro"/>
</dbReference>
<feature type="active site" description="Proton donor; for dehydratase activity" evidence="8">
    <location>
        <position position="1181"/>
    </location>
</feature>
<dbReference type="Pfam" id="PF00109">
    <property type="entry name" value="ketoacyl-synt"/>
    <property type="match status" value="1"/>
</dbReference>
<dbReference type="InterPro" id="IPR018201">
    <property type="entry name" value="Ketoacyl_synth_AS"/>
</dbReference>
<dbReference type="InterPro" id="IPR009081">
    <property type="entry name" value="PP-bd_ACP"/>
</dbReference>
<feature type="domain" description="PKS/mFAS DH" evidence="12">
    <location>
        <begin position="951"/>
        <end position="1263"/>
    </location>
</feature>
<dbReference type="InterPro" id="IPR036291">
    <property type="entry name" value="NAD(P)-bd_dom_sf"/>
</dbReference>
<dbReference type="PROSITE" id="PS50075">
    <property type="entry name" value="CARRIER"/>
    <property type="match status" value="1"/>
</dbReference>
<comment type="caution">
    <text evidence="13">The sequence shown here is derived from an EMBL/GenBank/DDBJ whole genome shotgun (WGS) entry which is preliminary data.</text>
</comment>
<dbReference type="Gene3D" id="1.10.1200.10">
    <property type="entry name" value="ACP-like"/>
    <property type="match status" value="1"/>
</dbReference>
<evidence type="ECO:0000256" key="9">
    <source>
        <dbReference type="SAM" id="MobiDB-lite"/>
    </source>
</evidence>
<dbReference type="Pfam" id="PF00698">
    <property type="entry name" value="Acyl_transf_1"/>
    <property type="match status" value="1"/>
</dbReference>
<dbReference type="CDD" id="cd00833">
    <property type="entry name" value="PKS"/>
    <property type="match status" value="1"/>
</dbReference>
<keyword evidence="4" id="KW-0521">NADP</keyword>
<dbReference type="InterPro" id="IPR032821">
    <property type="entry name" value="PKS_assoc"/>
</dbReference>
<dbReference type="GO" id="GO:0016491">
    <property type="term" value="F:oxidoreductase activity"/>
    <property type="evidence" value="ECO:0007669"/>
    <property type="project" value="UniProtKB-KW"/>
</dbReference>
<keyword evidence="1" id="KW-0596">Phosphopantetheine</keyword>
<dbReference type="Gene3D" id="3.40.366.10">
    <property type="entry name" value="Malonyl-Coenzyme A Acyl Carrier Protein, domain 2"/>
    <property type="match status" value="1"/>
</dbReference>
<dbReference type="SMART" id="SM00826">
    <property type="entry name" value="PKS_DH"/>
    <property type="match status" value="1"/>
</dbReference>
<dbReference type="CDD" id="cd05195">
    <property type="entry name" value="enoyl_red"/>
    <property type="match status" value="1"/>
</dbReference>
<dbReference type="InterPro" id="IPR049900">
    <property type="entry name" value="PKS_mFAS_DH"/>
</dbReference>
<dbReference type="Gene3D" id="3.40.47.10">
    <property type="match status" value="1"/>
</dbReference>
<dbReference type="Gene3D" id="3.30.70.3290">
    <property type="match status" value="1"/>
</dbReference>
<dbReference type="EMBL" id="LKEA01000036">
    <property type="protein sequence ID" value="ROV95406.1"/>
    <property type="molecule type" value="Genomic_DNA"/>
</dbReference>
<gene>
    <name evidence="13" type="ORF">VMCG_08470</name>
</gene>
<accession>A0A423VWD4</accession>
<dbReference type="InterPro" id="IPR042104">
    <property type="entry name" value="PKS_dehydratase_sf"/>
</dbReference>
<dbReference type="Pfam" id="PF08659">
    <property type="entry name" value="KR"/>
    <property type="match status" value="1"/>
</dbReference>
<dbReference type="PROSITE" id="PS52004">
    <property type="entry name" value="KS3_2"/>
    <property type="match status" value="1"/>
</dbReference>
<dbReference type="InterPro" id="IPR057326">
    <property type="entry name" value="KR_dom"/>
</dbReference>
<dbReference type="SUPFAM" id="SSF52151">
    <property type="entry name" value="FabD/lysophospholipase-like"/>
    <property type="match status" value="1"/>
</dbReference>
<dbReference type="InterPro" id="IPR020806">
    <property type="entry name" value="PKS_PP-bd"/>
</dbReference>
<dbReference type="Pfam" id="PF14765">
    <property type="entry name" value="PS-DH"/>
    <property type="match status" value="1"/>
</dbReference>
<evidence type="ECO:0000256" key="5">
    <source>
        <dbReference type="ARBA" id="ARBA00023002"/>
    </source>
</evidence>
<keyword evidence="2" id="KW-0597">Phosphoprotein</keyword>
<dbReference type="STRING" id="356882.A0A423VWD4"/>
<dbReference type="GO" id="GO:0044550">
    <property type="term" value="P:secondary metabolite biosynthetic process"/>
    <property type="evidence" value="ECO:0007669"/>
    <property type="project" value="TreeGrafter"/>
</dbReference>